<evidence type="ECO:0000313" key="3">
    <source>
        <dbReference type="EMBL" id="KAG5182395.1"/>
    </source>
</evidence>
<feature type="repeat" description="RCC1" evidence="1">
    <location>
        <begin position="265"/>
        <end position="341"/>
    </location>
</feature>
<gene>
    <name evidence="3" type="ORF">JKP88DRAFT_318913</name>
</gene>
<feature type="repeat" description="RCC1" evidence="1">
    <location>
        <begin position="446"/>
        <end position="501"/>
    </location>
</feature>
<dbReference type="Proteomes" id="UP000664859">
    <property type="component" value="Unassembled WGS sequence"/>
</dbReference>
<feature type="region of interest" description="Disordered" evidence="2">
    <location>
        <begin position="43"/>
        <end position="62"/>
    </location>
</feature>
<evidence type="ECO:0000256" key="1">
    <source>
        <dbReference type="PROSITE-ProRule" id="PRU00235"/>
    </source>
</evidence>
<dbReference type="PROSITE" id="PS50012">
    <property type="entry name" value="RCC1_3"/>
    <property type="match status" value="5"/>
</dbReference>
<dbReference type="Gene3D" id="2.130.10.30">
    <property type="entry name" value="Regulator of chromosome condensation 1/beta-lactamase-inhibitor protein II"/>
    <property type="match status" value="1"/>
</dbReference>
<feature type="region of interest" description="Disordered" evidence="2">
    <location>
        <begin position="70"/>
        <end position="105"/>
    </location>
</feature>
<accession>A0A836CDF7</accession>
<sequence length="518" mass="53504">MPKAAAGRGRPKGPIDPKERKMRQMSRALGIDIAQVAKLLEEQEAGGSAAAGGSATASPAAAQLKQDLMGEASEEGSAGNAAGKGEAATEQPDDLKPPEHGAPGAVVVCGGTDWDTVGKSKATGSGNLYSPHSLQFKTRIVAIYSGSTACHSIAVDASGAAYAWGRNDMGQCGVGSKKSVAAPAKMKLGAAVVAAACGRAHTALVTSDGGLYTCGCGSSGQLGSGRIVADKTPVTAPASIPLPGGAKAHAVACGADFTVVVATDGRLFAFGHPEYGQLGNDTNGEFFVSGNKIAFDFKPSPFQITEFVKRDEKHKLVETSADVRFCAVACGRNHTIALERPPGKRIFSWGFGGYGRLGHAGSDNEMTPRVINMFERMSHVTIKTLAAGGACSMALATTGHLYFWGKLPNAPRGEATMYPKIVEDLGNWSCRCMAASSQCIMVGAESSAVSWGQAIAGELGYGEGEDIPKTSRKPKILDALEGLTVTGVAMGLAHSVLLIDDTKDDDKAMIKKLPKYPA</sequence>
<keyword evidence="4" id="KW-1185">Reference proteome</keyword>
<dbReference type="SUPFAM" id="SSF50985">
    <property type="entry name" value="RCC1/BLIP-II"/>
    <property type="match status" value="1"/>
</dbReference>
<feature type="repeat" description="RCC1" evidence="1">
    <location>
        <begin position="209"/>
        <end position="264"/>
    </location>
</feature>
<proteinExistence type="predicted"/>
<feature type="repeat" description="RCC1" evidence="1">
    <location>
        <begin position="344"/>
        <end position="398"/>
    </location>
</feature>
<dbReference type="OrthoDB" id="297375at2759"/>
<feature type="region of interest" description="Disordered" evidence="2">
    <location>
        <begin position="1"/>
        <end position="27"/>
    </location>
</feature>
<dbReference type="PRINTS" id="PR00633">
    <property type="entry name" value="RCCNDNSATION"/>
</dbReference>
<evidence type="ECO:0000313" key="4">
    <source>
        <dbReference type="Proteomes" id="UP000664859"/>
    </source>
</evidence>
<dbReference type="PANTHER" id="PTHR46207:SF1">
    <property type="entry name" value="PROTEIN RCC2"/>
    <property type="match status" value="1"/>
</dbReference>
<dbReference type="InterPro" id="IPR000408">
    <property type="entry name" value="Reg_chr_condens"/>
</dbReference>
<comment type="caution">
    <text evidence="3">The sequence shown here is derived from an EMBL/GenBank/DDBJ whole genome shotgun (WGS) entry which is preliminary data.</text>
</comment>
<dbReference type="GO" id="GO:0016020">
    <property type="term" value="C:membrane"/>
    <property type="evidence" value="ECO:0007669"/>
    <property type="project" value="TreeGrafter"/>
</dbReference>
<dbReference type="InterPro" id="IPR009091">
    <property type="entry name" value="RCC1/BLIP-II"/>
</dbReference>
<evidence type="ECO:0000256" key="2">
    <source>
        <dbReference type="SAM" id="MobiDB-lite"/>
    </source>
</evidence>
<feature type="compositionally biased region" description="Low complexity" evidence="2">
    <location>
        <begin position="75"/>
        <end position="90"/>
    </location>
</feature>
<feature type="repeat" description="RCC1" evidence="1">
    <location>
        <begin position="159"/>
        <end position="208"/>
    </location>
</feature>
<dbReference type="InterPro" id="IPR028641">
    <property type="entry name" value="RCC2"/>
</dbReference>
<dbReference type="PANTHER" id="PTHR46207">
    <property type="entry name" value="PROTEIN RCC2"/>
    <property type="match status" value="1"/>
</dbReference>
<name>A0A836CDF7_9STRA</name>
<dbReference type="Pfam" id="PF00415">
    <property type="entry name" value="RCC1"/>
    <property type="match status" value="4"/>
</dbReference>
<dbReference type="EMBL" id="JAFCMP010000246">
    <property type="protein sequence ID" value="KAG5182395.1"/>
    <property type="molecule type" value="Genomic_DNA"/>
</dbReference>
<dbReference type="AlphaFoldDB" id="A0A836CDF7"/>
<dbReference type="GO" id="GO:0031267">
    <property type="term" value="F:small GTPase binding"/>
    <property type="evidence" value="ECO:0007669"/>
    <property type="project" value="TreeGrafter"/>
</dbReference>
<protein>
    <submittedName>
        <fullName evidence="3">Regulator of chromosome condensation 1/beta-lactamase-inhibitor protein II</fullName>
    </submittedName>
</protein>
<dbReference type="PROSITE" id="PS00626">
    <property type="entry name" value="RCC1_2"/>
    <property type="match status" value="1"/>
</dbReference>
<organism evidence="3 4">
    <name type="scientific">Tribonema minus</name>
    <dbReference type="NCBI Taxonomy" id="303371"/>
    <lineage>
        <taxon>Eukaryota</taxon>
        <taxon>Sar</taxon>
        <taxon>Stramenopiles</taxon>
        <taxon>Ochrophyta</taxon>
        <taxon>PX clade</taxon>
        <taxon>Xanthophyceae</taxon>
        <taxon>Tribonematales</taxon>
        <taxon>Tribonemataceae</taxon>
        <taxon>Tribonema</taxon>
    </lineage>
</organism>
<reference evidence="3" key="1">
    <citation type="submission" date="2021-02" db="EMBL/GenBank/DDBJ databases">
        <title>First Annotated Genome of the Yellow-green Alga Tribonema minus.</title>
        <authorList>
            <person name="Mahan K.M."/>
        </authorList>
    </citation>
    <scope>NUCLEOTIDE SEQUENCE</scope>
    <source>
        <strain evidence="3">UTEX B ZZ1240</strain>
    </source>
</reference>
<feature type="compositionally biased region" description="Low complexity" evidence="2">
    <location>
        <begin position="45"/>
        <end position="62"/>
    </location>
</feature>